<dbReference type="EMBL" id="JACTAM010002246">
    <property type="protein sequence ID" value="KAI2645424.1"/>
    <property type="molecule type" value="Genomic_DNA"/>
</dbReference>
<evidence type="ECO:0000313" key="3">
    <source>
        <dbReference type="Proteomes" id="UP000830375"/>
    </source>
</evidence>
<feature type="region of interest" description="Disordered" evidence="1">
    <location>
        <begin position="1"/>
        <end position="45"/>
    </location>
</feature>
<gene>
    <name evidence="2" type="ORF">H4Q32_024817</name>
</gene>
<dbReference type="Proteomes" id="UP000830375">
    <property type="component" value="Unassembled WGS sequence"/>
</dbReference>
<keyword evidence="3" id="KW-1185">Reference proteome</keyword>
<sequence>MEGESEHREAGEQKKKKRKLKEQKTTEPAPLLVEVRPQQTQVSSTVRSSFLKPIEAELPMLPNVSEHFTLPATHFKPLPPVTKPPMRPQKPGSVPARYSSSSGSSKTVGGSSTSHSST</sequence>
<accession>A0ABQ8L4T8</accession>
<feature type="compositionally biased region" description="Basic and acidic residues" evidence="1">
    <location>
        <begin position="1"/>
        <end position="13"/>
    </location>
</feature>
<protein>
    <submittedName>
        <fullName evidence="2">Adhesion G-protein coupled receptor G6</fullName>
    </submittedName>
</protein>
<evidence type="ECO:0000256" key="1">
    <source>
        <dbReference type="SAM" id="MobiDB-lite"/>
    </source>
</evidence>
<feature type="compositionally biased region" description="Pro residues" evidence="1">
    <location>
        <begin position="77"/>
        <end position="88"/>
    </location>
</feature>
<keyword evidence="2" id="KW-0675">Receptor</keyword>
<proteinExistence type="predicted"/>
<comment type="caution">
    <text evidence="2">The sequence shown here is derived from an EMBL/GenBank/DDBJ whole genome shotgun (WGS) entry which is preliminary data.</text>
</comment>
<feature type="region of interest" description="Disordered" evidence="1">
    <location>
        <begin position="71"/>
        <end position="118"/>
    </location>
</feature>
<name>A0ABQ8L4T8_LABRO</name>
<feature type="compositionally biased region" description="Low complexity" evidence="1">
    <location>
        <begin position="99"/>
        <end position="118"/>
    </location>
</feature>
<reference evidence="2 3" key="1">
    <citation type="submission" date="2022-01" db="EMBL/GenBank/DDBJ databases">
        <title>A high-quality chromosome-level genome assembly of rohu carp, Labeo rohita.</title>
        <authorList>
            <person name="Arick M.A. II"/>
            <person name="Hsu C.-Y."/>
            <person name="Magbanua Z."/>
            <person name="Pechanova O."/>
            <person name="Grover C."/>
            <person name="Miller E."/>
            <person name="Thrash A."/>
            <person name="Ezzel L."/>
            <person name="Alam S."/>
            <person name="Benzie J."/>
            <person name="Hamilton M."/>
            <person name="Karsi A."/>
            <person name="Lawrence M.L."/>
            <person name="Peterson D.G."/>
        </authorList>
    </citation>
    <scope>NUCLEOTIDE SEQUENCE [LARGE SCALE GENOMIC DNA]</scope>
    <source>
        <strain evidence="3">BAU-BD-2019</strain>
        <tissue evidence="2">Blood</tissue>
    </source>
</reference>
<organism evidence="2 3">
    <name type="scientific">Labeo rohita</name>
    <name type="common">Indian major carp</name>
    <name type="synonym">Cyprinus rohita</name>
    <dbReference type="NCBI Taxonomy" id="84645"/>
    <lineage>
        <taxon>Eukaryota</taxon>
        <taxon>Metazoa</taxon>
        <taxon>Chordata</taxon>
        <taxon>Craniata</taxon>
        <taxon>Vertebrata</taxon>
        <taxon>Euteleostomi</taxon>
        <taxon>Actinopterygii</taxon>
        <taxon>Neopterygii</taxon>
        <taxon>Teleostei</taxon>
        <taxon>Ostariophysi</taxon>
        <taxon>Cypriniformes</taxon>
        <taxon>Cyprinidae</taxon>
        <taxon>Labeoninae</taxon>
        <taxon>Labeonini</taxon>
        <taxon>Labeo</taxon>
    </lineage>
</organism>
<evidence type="ECO:0000313" key="2">
    <source>
        <dbReference type="EMBL" id="KAI2645424.1"/>
    </source>
</evidence>